<name>A0A240UM09_9GAMM</name>
<keyword evidence="2" id="KW-1185">Reference proteome</keyword>
<organism evidence="1 2">
    <name type="scientific">Kushneria marisflavi</name>
    <dbReference type="NCBI Taxonomy" id="157779"/>
    <lineage>
        <taxon>Bacteria</taxon>
        <taxon>Pseudomonadati</taxon>
        <taxon>Pseudomonadota</taxon>
        <taxon>Gammaproteobacteria</taxon>
        <taxon>Oceanospirillales</taxon>
        <taxon>Halomonadaceae</taxon>
        <taxon>Kushneria</taxon>
    </lineage>
</organism>
<dbReference type="AlphaFoldDB" id="A0A240UM09"/>
<dbReference type="Gene3D" id="1.10.287.1700">
    <property type="match status" value="1"/>
</dbReference>
<protein>
    <submittedName>
        <fullName evidence="1">Uncharacterized protein</fullName>
    </submittedName>
</protein>
<evidence type="ECO:0000313" key="1">
    <source>
        <dbReference type="EMBL" id="ART62113.1"/>
    </source>
</evidence>
<proteinExistence type="predicted"/>
<dbReference type="InterPro" id="IPR053716">
    <property type="entry name" value="Flag_assembly_chemotaxis_eff"/>
</dbReference>
<gene>
    <name evidence="1" type="ORF">B9H00_02675</name>
</gene>
<reference evidence="1 2" key="1">
    <citation type="submission" date="2017-05" db="EMBL/GenBank/DDBJ databases">
        <authorList>
            <person name="Song R."/>
            <person name="Chenine A.L."/>
            <person name="Ruprecht R.M."/>
        </authorList>
    </citation>
    <scope>NUCLEOTIDE SEQUENCE [LARGE SCALE GENOMIC DNA]</scope>
    <source>
        <strain evidence="1">SW32</strain>
    </source>
</reference>
<evidence type="ECO:0000313" key="2">
    <source>
        <dbReference type="Proteomes" id="UP000194457"/>
    </source>
</evidence>
<dbReference type="Proteomes" id="UP000194457">
    <property type="component" value="Chromosome"/>
</dbReference>
<dbReference type="OrthoDB" id="6184323at2"/>
<dbReference type="KEGG" id="kma:B9H00_02675"/>
<sequence length="159" mass="19111">MTSPNQLDRLLKLRQQRTRLAEQALTRARQRCQEIDERSRRLIAEQNFHRQRADEHDDHLFETARQPLSVFHLEQWQNARADVDEFRADLEQQQQRCHDEASLAEQEREARAREWSRQLRAQKALERLQARHRQTALTNAEHLAELEMEESHSGGRFRQ</sequence>
<accession>A0A240UM09</accession>
<dbReference type="RefSeq" id="WP_086899366.1">
    <property type="nucleotide sequence ID" value="NZ_CP021358.1"/>
</dbReference>
<dbReference type="EMBL" id="CP021358">
    <property type="protein sequence ID" value="ART62113.1"/>
    <property type="molecule type" value="Genomic_DNA"/>
</dbReference>